<dbReference type="InterPro" id="IPR036163">
    <property type="entry name" value="HMA_dom_sf"/>
</dbReference>
<keyword evidence="2" id="KW-1185">Reference proteome</keyword>
<dbReference type="AlphaFoldDB" id="A0AAP0WQN0"/>
<organism evidence="1 2">
    <name type="scientific">Liquidambar formosana</name>
    <name type="common">Formosan gum</name>
    <dbReference type="NCBI Taxonomy" id="63359"/>
    <lineage>
        <taxon>Eukaryota</taxon>
        <taxon>Viridiplantae</taxon>
        <taxon>Streptophyta</taxon>
        <taxon>Embryophyta</taxon>
        <taxon>Tracheophyta</taxon>
        <taxon>Spermatophyta</taxon>
        <taxon>Magnoliopsida</taxon>
        <taxon>eudicotyledons</taxon>
        <taxon>Gunneridae</taxon>
        <taxon>Pentapetalae</taxon>
        <taxon>Saxifragales</taxon>
        <taxon>Altingiaceae</taxon>
        <taxon>Liquidambar</taxon>
    </lineage>
</organism>
<dbReference type="GO" id="GO:0046872">
    <property type="term" value="F:metal ion binding"/>
    <property type="evidence" value="ECO:0007669"/>
    <property type="project" value="InterPro"/>
</dbReference>
<comment type="caution">
    <text evidence="1">The sequence shown here is derived from an EMBL/GenBank/DDBJ whole genome shotgun (WGS) entry which is preliminary data.</text>
</comment>
<evidence type="ECO:0000313" key="1">
    <source>
        <dbReference type="EMBL" id="KAK9276607.1"/>
    </source>
</evidence>
<dbReference type="SUPFAM" id="SSF55008">
    <property type="entry name" value="HMA, heavy metal-associated domain"/>
    <property type="match status" value="1"/>
</dbReference>
<dbReference type="Proteomes" id="UP001415857">
    <property type="component" value="Unassembled WGS sequence"/>
</dbReference>
<evidence type="ECO:0000313" key="2">
    <source>
        <dbReference type="Proteomes" id="UP001415857"/>
    </source>
</evidence>
<evidence type="ECO:0008006" key="3">
    <source>
        <dbReference type="Google" id="ProtNLM"/>
    </source>
</evidence>
<proteinExistence type="predicted"/>
<dbReference type="EMBL" id="JBBPBK010000010">
    <property type="protein sequence ID" value="KAK9276607.1"/>
    <property type="molecule type" value="Genomic_DNA"/>
</dbReference>
<dbReference type="PANTHER" id="PTHR47294:SF6">
    <property type="entry name" value="HMA DOMAIN-CONTAINING PROTEIN"/>
    <property type="match status" value="1"/>
</dbReference>
<gene>
    <name evidence="1" type="ORF">L1049_006142</name>
</gene>
<protein>
    <recommendedName>
        <fullName evidence="3">HMA domain-containing protein</fullName>
    </recommendedName>
</protein>
<reference evidence="1 2" key="1">
    <citation type="journal article" date="2024" name="Plant J.">
        <title>Genome sequences and population genomics reveal climatic adaptation and genomic divergence between two closely related sweetgum species.</title>
        <authorList>
            <person name="Xu W.Q."/>
            <person name="Ren C.Q."/>
            <person name="Zhang X.Y."/>
            <person name="Comes H.P."/>
            <person name="Liu X.H."/>
            <person name="Li Y.G."/>
            <person name="Kettle C.J."/>
            <person name="Jalonen R."/>
            <person name="Gaisberger H."/>
            <person name="Ma Y.Z."/>
            <person name="Qiu Y.X."/>
        </authorList>
    </citation>
    <scope>NUCLEOTIDE SEQUENCE [LARGE SCALE GENOMIC DNA]</scope>
    <source>
        <strain evidence="1">Hangzhou</strain>
    </source>
</reference>
<sequence length="120" mass="13521">MTLADRDKKQVPRMGCKKQPSLLVSKTSLASVESLAMPLVQEVVLSADFRCADCQKRVADVISRMNEMESVVVNVLEKKVSLTCRYPSVAKVPTWKFATSCRNPPGKFTMFMRIFRSSCR</sequence>
<dbReference type="PANTHER" id="PTHR47294">
    <property type="entry name" value="OS08G0431150 PROTEIN"/>
    <property type="match status" value="1"/>
</dbReference>
<name>A0AAP0WQN0_LIQFO</name>
<accession>A0AAP0WQN0</accession>
<dbReference type="Gene3D" id="3.30.70.100">
    <property type="match status" value="1"/>
</dbReference>